<keyword evidence="2" id="KW-1185">Reference proteome</keyword>
<sequence length="148" mass="16728">MNVFMSRLAAAYSSWDKSSGHTPEQFFNLLAENVEVHTILSECLPQDPTAGPFLGKRHAFHWFASVALRWEVLSVETIKLTSSGNCVIWEGRSKYRNRQTLRILETPRLQIWTVENGRAVKVQDYLDSLSYAKATGALDEKKPGSPET</sequence>
<proteinExistence type="predicted"/>
<protein>
    <submittedName>
        <fullName evidence="1">Uncharacterized protein</fullName>
    </submittedName>
</protein>
<dbReference type="Gene3D" id="3.10.450.50">
    <property type="match status" value="1"/>
</dbReference>
<reference evidence="1 2" key="1">
    <citation type="submission" date="2019-12" db="EMBL/GenBank/DDBJ databases">
        <title>Genomic-based taxomic classification of the family Erythrobacteraceae.</title>
        <authorList>
            <person name="Xu L."/>
        </authorList>
    </citation>
    <scope>NUCLEOTIDE SEQUENCE [LARGE SCALE GENOMIC DNA]</scope>
    <source>
        <strain evidence="1 2">LMG 29518</strain>
    </source>
</reference>
<gene>
    <name evidence="1" type="ORF">GRI91_08965</name>
</gene>
<accession>A0A6I4T7W5</accession>
<dbReference type="InterPro" id="IPR032710">
    <property type="entry name" value="NTF2-like_dom_sf"/>
</dbReference>
<dbReference type="EMBL" id="WTYT01000003">
    <property type="protein sequence ID" value="MXO65885.1"/>
    <property type="molecule type" value="Genomic_DNA"/>
</dbReference>
<dbReference type="SUPFAM" id="SSF54427">
    <property type="entry name" value="NTF2-like"/>
    <property type="match status" value="1"/>
</dbReference>
<evidence type="ECO:0000313" key="1">
    <source>
        <dbReference type="EMBL" id="MXO65885.1"/>
    </source>
</evidence>
<name>A0A6I4T7W5_9SPHN</name>
<dbReference type="Proteomes" id="UP000438476">
    <property type="component" value="Unassembled WGS sequence"/>
</dbReference>
<dbReference type="PANTHER" id="PTHR41252:SF1">
    <property type="entry name" value="BLR2505 PROTEIN"/>
    <property type="match status" value="1"/>
</dbReference>
<dbReference type="OrthoDB" id="7707694at2"/>
<dbReference type="PANTHER" id="PTHR41252">
    <property type="entry name" value="BLR2505 PROTEIN"/>
    <property type="match status" value="1"/>
</dbReference>
<comment type="caution">
    <text evidence="1">The sequence shown here is derived from an EMBL/GenBank/DDBJ whole genome shotgun (WGS) entry which is preliminary data.</text>
</comment>
<dbReference type="AlphaFoldDB" id="A0A6I4T7W5"/>
<organism evidence="1 2">
    <name type="scientific">Altericroceibacterium endophyticum</name>
    <dbReference type="NCBI Taxonomy" id="1808508"/>
    <lineage>
        <taxon>Bacteria</taxon>
        <taxon>Pseudomonadati</taxon>
        <taxon>Pseudomonadota</taxon>
        <taxon>Alphaproteobacteria</taxon>
        <taxon>Sphingomonadales</taxon>
        <taxon>Erythrobacteraceae</taxon>
        <taxon>Altericroceibacterium</taxon>
    </lineage>
</organism>
<dbReference type="RefSeq" id="WP_160736300.1">
    <property type="nucleotide sequence ID" value="NZ_WTYT01000003.1"/>
</dbReference>
<evidence type="ECO:0000313" key="2">
    <source>
        <dbReference type="Proteomes" id="UP000438476"/>
    </source>
</evidence>